<evidence type="ECO:0000313" key="3">
    <source>
        <dbReference type="Proteomes" id="UP000234950"/>
    </source>
</evidence>
<gene>
    <name evidence="2" type="ORF">CVD27_14375</name>
</gene>
<dbReference type="RefSeq" id="WP_101648595.1">
    <property type="nucleotide sequence ID" value="NZ_PGVE01000053.1"/>
</dbReference>
<dbReference type="Pfam" id="PF11122">
    <property type="entry name" value="Spore-coat_CotD"/>
    <property type="match status" value="1"/>
</dbReference>
<dbReference type="Proteomes" id="UP000234950">
    <property type="component" value="Unassembled WGS sequence"/>
</dbReference>
<name>A0A2N5HDF7_9BACI</name>
<dbReference type="OrthoDB" id="2455195at2"/>
<dbReference type="InterPro" id="IPR020108">
    <property type="entry name" value="Spore_coat_CotD"/>
</dbReference>
<sequence length="151" mass="15229">MYLGTNFLPPVIHPTQQIVNHTFSTTVVPHIHPVHTTTVNHHMFEHKHYCPHTASCAEEVCNQHINCCNPCAPAPVAPIAPVANAVPNAPGFAGMGGPGFGPGAPGFGPGAPGFGPGAPGFGPGAPGFGPGAPGGAPGFAPAPGPFMRRRP</sequence>
<feature type="region of interest" description="Disordered" evidence="1">
    <location>
        <begin position="104"/>
        <end position="151"/>
    </location>
</feature>
<feature type="compositionally biased region" description="Gly residues" evidence="1">
    <location>
        <begin position="104"/>
        <end position="137"/>
    </location>
</feature>
<keyword evidence="2" id="KW-0167">Capsid protein</keyword>
<proteinExistence type="predicted"/>
<keyword evidence="2" id="KW-0946">Virion</keyword>
<dbReference type="EMBL" id="PGVE01000053">
    <property type="protein sequence ID" value="PLS03566.1"/>
    <property type="molecule type" value="Genomic_DNA"/>
</dbReference>
<reference evidence="2 3" key="1">
    <citation type="submission" date="2017-11" db="EMBL/GenBank/DDBJ databases">
        <title>Comparitive Functional Genomics of Dry Heat Resistant strains isolated from the Viking Spacecraft.</title>
        <authorList>
            <person name="Seuylemezian A."/>
            <person name="Cooper K."/>
            <person name="Vaishampayan P."/>
        </authorList>
    </citation>
    <scope>NUCLEOTIDE SEQUENCE [LARGE SCALE GENOMIC DNA]</scope>
    <source>
        <strain evidence="2 3">V32-6</strain>
    </source>
</reference>
<protein>
    <submittedName>
        <fullName evidence="2">Spore coat protein CotD</fullName>
    </submittedName>
</protein>
<evidence type="ECO:0000313" key="2">
    <source>
        <dbReference type="EMBL" id="PLS03566.1"/>
    </source>
</evidence>
<dbReference type="AlphaFoldDB" id="A0A2N5HDF7"/>
<comment type="caution">
    <text evidence="2">The sequence shown here is derived from an EMBL/GenBank/DDBJ whole genome shotgun (WGS) entry which is preliminary data.</text>
</comment>
<accession>A0A2N5HDF7</accession>
<evidence type="ECO:0000256" key="1">
    <source>
        <dbReference type="SAM" id="MobiDB-lite"/>
    </source>
</evidence>
<keyword evidence="3" id="KW-1185">Reference proteome</keyword>
<organism evidence="2 3">
    <name type="scientific">Neobacillus cucumis</name>
    <dbReference type="NCBI Taxonomy" id="1740721"/>
    <lineage>
        <taxon>Bacteria</taxon>
        <taxon>Bacillati</taxon>
        <taxon>Bacillota</taxon>
        <taxon>Bacilli</taxon>
        <taxon>Bacillales</taxon>
        <taxon>Bacillaceae</taxon>
        <taxon>Neobacillus</taxon>
    </lineage>
</organism>